<dbReference type="Gene3D" id="3.40.50.1110">
    <property type="entry name" value="SGNH hydrolase"/>
    <property type="match status" value="1"/>
</dbReference>
<accession>A0A848KM96</accession>
<dbReference type="CDD" id="cd00229">
    <property type="entry name" value="SGNH_hydrolase"/>
    <property type="match status" value="1"/>
</dbReference>
<dbReference type="InterPro" id="IPR036514">
    <property type="entry name" value="SGNH_hydro_sf"/>
</dbReference>
<gene>
    <name evidence="2" type="ORF">FGL95_22345</name>
</gene>
<comment type="caution">
    <text evidence="2">The sequence shown here is derived from an EMBL/GenBank/DDBJ whole genome shotgun (WGS) entry which is preliminary data.</text>
</comment>
<protein>
    <submittedName>
        <fullName evidence="2">SGNH/GDSL hydrolase family protein</fullName>
    </submittedName>
</protein>
<evidence type="ECO:0000313" key="2">
    <source>
        <dbReference type="EMBL" id="NMN97782.1"/>
    </source>
</evidence>
<organism evidence="2 3">
    <name type="scientific">Antrihabitans stalactiti</name>
    <dbReference type="NCBI Taxonomy" id="2584121"/>
    <lineage>
        <taxon>Bacteria</taxon>
        <taxon>Bacillati</taxon>
        <taxon>Actinomycetota</taxon>
        <taxon>Actinomycetes</taxon>
        <taxon>Mycobacteriales</taxon>
        <taxon>Nocardiaceae</taxon>
        <taxon>Antrihabitans</taxon>
    </lineage>
</organism>
<evidence type="ECO:0000259" key="1">
    <source>
        <dbReference type="Pfam" id="PF13472"/>
    </source>
</evidence>
<reference evidence="2 3" key="1">
    <citation type="submission" date="2019-05" db="EMBL/GenBank/DDBJ databases">
        <authorList>
            <person name="Lee S.D."/>
        </authorList>
    </citation>
    <scope>NUCLEOTIDE SEQUENCE [LARGE SCALE GENOMIC DNA]</scope>
    <source>
        <strain evidence="2 3">YC2-7</strain>
    </source>
</reference>
<evidence type="ECO:0000313" key="3">
    <source>
        <dbReference type="Proteomes" id="UP000535543"/>
    </source>
</evidence>
<dbReference type="AlphaFoldDB" id="A0A848KM96"/>
<dbReference type="SUPFAM" id="SSF52266">
    <property type="entry name" value="SGNH hydrolase"/>
    <property type="match status" value="1"/>
</dbReference>
<keyword evidence="3" id="KW-1185">Reference proteome</keyword>
<dbReference type="EMBL" id="VCQU01000008">
    <property type="protein sequence ID" value="NMN97782.1"/>
    <property type="molecule type" value="Genomic_DNA"/>
</dbReference>
<dbReference type="Pfam" id="PF13472">
    <property type="entry name" value="Lipase_GDSL_2"/>
    <property type="match status" value="1"/>
</dbReference>
<name>A0A848KM96_9NOCA</name>
<dbReference type="RefSeq" id="WP_169590928.1">
    <property type="nucleotide sequence ID" value="NZ_VCQU01000008.1"/>
</dbReference>
<proteinExistence type="predicted"/>
<sequence length="230" mass="23944">MNSPRRRPRAKAAATTLLVVALLAVTGLVAYILIANSNETPPTPKETLRVAVIGDSYSAGVKNSVVWPTLMAESTGASVSNVSVPASGYLADAGGLGPFAAQLDKALASKPDVIVVFGGLFDVGQPLDLIGQAVSDLVAKLARSAPNAKIIVVGPLWHEVPAPDVVRQIDETVGTSVRNLKLTYLSLVDEPWLAKPGLFRNDDSQPTDTGQRVLANSLTDALRAGGVPFG</sequence>
<reference evidence="2 3" key="2">
    <citation type="submission" date="2020-06" db="EMBL/GenBank/DDBJ databases">
        <title>Antribacter stalactiti gen. nov., sp. nov., a new member of the family Nacardiaceae isolated from a cave.</title>
        <authorList>
            <person name="Kim I.S."/>
        </authorList>
    </citation>
    <scope>NUCLEOTIDE SEQUENCE [LARGE SCALE GENOMIC DNA]</scope>
    <source>
        <strain evidence="2 3">YC2-7</strain>
    </source>
</reference>
<dbReference type="Proteomes" id="UP000535543">
    <property type="component" value="Unassembled WGS sequence"/>
</dbReference>
<feature type="domain" description="SGNH hydrolase-type esterase" evidence="1">
    <location>
        <begin position="52"/>
        <end position="212"/>
    </location>
</feature>
<keyword evidence="2" id="KW-0378">Hydrolase</keyword>
<dbReference type="GO" id="GO:0016787">
    <property type="term" value="F:hydrolase activity"/>
    <property type="evidence" value="ECO:0007669"/>
    <property type="project" value="UniProtKB-KW"/>
</dbReference>
<dbReference type="InterPro" id="IPR013830">
    <property type="entry name" value="SGNH_hydro"/>
</dbReference>